<evidence type="ECO:0000256" key="8">
    <source>
        <dbReference type="ARBA" id="ARBA00040505"/>
    </source>
</evidence>
<evidence type="ECO:0000256" key="5">
    <source>
        <dbReference type="ARBA" id="ARBA00036820"/>
    </source>
</evidence>
<dbReference type="RefSeq" id="WP_012764892.1">
    <property type="nucleotide sequence ID" value="NC_012880.1"/>
</dbReference>
<evidence type="ECO:0000313" key="11">
    <source>
        <dbReference type="Proteomes" id="UP000002734"/>
    </source>
</evidence>
<evidence type="ECO:0000256" key="3">
    <source>
        <dbReference type="ARBA" id="ARBA00022679"/>
    </source>
</evidence>
<dbReference type="SUPFAM" id="SSF56112">
    <property type="entry name" value="Protein kinase-like (PK-like)"/>
    <property type="match status" value="1"/>
</dbReference>
<dbReference type="InterPro" id="IPR011009">
    <property type="entry name" value="Kinase-like_dom_sf"/>
</dbReference>
<dbReference type="Gene3D" id="3.90.1200.10">
    <property type="match status" value="1"/>
</dbReference>
<dbReference type="EC" id="2.7.1.81" evidence="7"/>
<organism evidence="10 11">
    <name type="scientific">Musicola paradisiaca (strain Ech703)</name>
    <name type="common">Dickeya paradisiaca</name>
    <name type="synonym">Dickeya dadantii</name>
    <dbReference type="NCBI Taxonomy" id="579405"/>
    <lineage>
        <taxon>Bacteria</taxon>
        <taxon>Pseudomonadati</taxon>
        <taxon>Pseudomonadota</taxon>
        <taxon>Gammaproteobacteria</taxon>
        <taxon>Enterobacterales</taxon>
        <taxon>Pectobacteriaceae</taxon>
        <taxon>Musicola</taxon>
    </lineage>
</organism>
<sequence length="349" mass="39462">MSDAMALFTTDVPRITAGQAQDFTRSRYGLDGDILPLPGERDANFQLVTAERGCYMLKFINPAEPAEVRDFQTQLLLHLAQQDPTLPIPRVAPDCQGDVSPVLHTASHPFHARLISWSDGLPLYRIEKNTRLATNLGTTLARLDLALRSFAHPAAERELLWDITRMHRAYDWLDNISNPRQRELVNVWLNRWEHTVAPQLSNLRTQTIHNDFNPHNVLADPAQDMRVCGIIDFGDALCAPLINELATALAYQIGDTAQPLAWILPFVAAYHAVLPLTEQEIRLLPCLIAARLILTISITQWRSGLYPENRDYICRNLNAAWLSLQYLSRLPLDEFINQLLLACHKEPAS</sequence>
<name>C6CD34_MUSP7</name>
<keyword evidence="3" id="KW-0808">Transferase</keyword>
<comment type="function">
    <text evidence="6">Catalyzes the GTP-dependent phosphorylation of 5-hydroxy-L-lysine.</text>
</comment>
<evidence type="ECO:0000256" key="4">
    <source>
        <dbReference type="ARBA" id="ARBA00022777"/>
    </source>
</evidence>
<dbReference type="Proteomes" id="UP000002734">
    <property type="component" value="Chromosome"/>
</dbReference>
<evidence type="ECO:0000256" key="7">
    <source>
        <dbReference type="ARBA" id="ARBA00038873"/>
    </source>
</evidence>
<dbReference type="GO" id="GO:0047992">
    <property type="term" value="F:hydroxylysine kinase activity"/>
    <property type="evidence" value="ECO:0007669"/>
    <property type="project" value="UniProtKB-EC"/>
</dbReference>
<dbReference type="AlphaFoldDB" id="C6CD34"/>
<feature type="domain" description="Aminoglycoside phosphotransferase" evidence="9">
    <location>
        <begin position="34"/>
        <end position="275"/>
    </location>
</feature>
<dbReference type="EMBL" id="CP001654">
    <property type="protein sequence ID" value="ACS85075.1"/>
    <property type="molecule type" value="Genomic_DNA"/>
</dbReference>
<evidence type="ECO:0000256" key="1">
    <source>
        <dbReference type="ARBA" id="ARBA00004496"/>
    </source>
</evidence>
<reference evidence="10" key="1">
    <citation type="submission" date="2009-06" db="EMBL/GenBank/DDBJ databases">
        <title>Complete sequence of Dickeya dadantii Ech703.</title>
        <authorList>
            <consortium name="US DOE Joint Genome Institute"/>
            <person name="Lucas S."/>
            <person name="Copeland A."/>
            <person name="Lapidus A."/>
            <person name="Glavina del Rio T."/>
            <person name="Dalin E."/>
            <person name="Tice H."/>
            <person name="Bruce D."/>
            <person name="Goodwin L."/>
            <person name="Pitluck S."/>
            <person name="Chertkov O."/>
            <person name="Brettin T."/>
            <person name="Detter J.C."/>
            <person name="Han C."/>
            <person name="Larimer F."/>
            <person name="Land M."/>
            <person name="Hauser L."/>
            <person name="Kyrpides N."/>
            <person name="Mikhailova N."/>
            <person name="Balakrishnan V."/>
            <person name="Glasner J."/>
            <person name="Perna N.T."/>
        </authorList>
    </citation>
    <scope>NUCLEOTIDE SEQUENCE [LARGE SCALE GENOMIC DNA]</scope>
    <source>
        <strain evidence="10">Ech703</strain>
    </source>
</reference>
<dbReference type="InterPro" id="IPR002575">
    <property type="entry name" value="Aminoglycoside_PTrfase"/>
</dbReference>
<evidence type="ECO:0000259" key="9">
    <source>
        <dbReference type="Pfam" id="PF01636"/>
    </source>
</evidence>
<keyword evidence="11" id="KW-1185">Reference proteome</keyword>
<dbReference type="eggNOG" id="COG2334">
    <property type="taxonomic scope" value="Bacteria"/>
</dbReference>
<keyword evidence="2" id="KW-0963">Cytoplasm</keyword>
<evidence type="ECO:0000256" key="2">
    <source>
        <dbReference type="ARBA" id="ARBA00022490"/>
    </source>
</evidence>
<dbReference type="STRING" id="579405.Dd703_1273"/>
<comment type="subcellular location">
    <subcellularLocation>
        <location evidence="1">Cytoplasm</location>
    </subcellularLocation>
</comment>
<dbReference type="GO" id="GO:0005737">
    <property type="term" value="C:cytoplasm"/>
    <property type="evidence" value="ECO:0007669"/>
    <property type="project" value="UniProtKB-SubCell"/>
</dbReference>
<evidence type="ECO:0000256" key="6">
    <source>
        <dbReference type="ARBA" id="ARBA00037368"/>
    </source>
</evidence>
<protein>
    <recommendedName>
        <fullName evidence="8">Hydroxylysine kinase</fullName>
        <ecNumber evidence="7">2.7.1.81</ecNumber>
    </recommendedName>
</protein>
<proteinExistence type="predicted"/>
<dbReference type="PANTHER" id="PTHR21064:SF1">
    <property type="entry name" value="HYDROXYLYSINE KINASE"/>
    <property type="match status" value="1"/>
</dbReference>
<comment type="catalytic activity">
    <reaction evidence="5">
        <text>(5R)-5-hydroxy-L-lysine + GTP = (5R)-5-phosphooxy-L-lysine + GDP + H(+)</text>
        <dbReference type="Rhea" id="RHEA:19049"/>
        <dbReference type="ChEBI" id="CHEBI:15378"/>
        <dbReference type="ChEBI" id="CHEBI:37565"/>
        <dbReference type="ChEBI" id="CHEBI:57882"/>
        <dbReference type="ChEBI" id="CHEBI:58189"/>
        <dbReference type="ChEBI" id="CHEBI:58357"/>
        <dbReference type="EC" id="2.7.1.81"/>
    </reaction>
</comment>
<keyword evidence="4" id="KW-0418">Kinase</keyword>
<dbReference type="HOGENOM" id="CLU_042971_0_0_6"/>
<accession>C6CD34</accession>
<dbReference type="InterPro" id="IPR050249">
    <property type="entry name" value="Pseudomonas-type_ThrB"/>
</dbReference>
<dbReference type="KEGG" id="dda:Dd703_1273"/>
<gene>
    <name evidence="10" type="ordered locus">Dd703_1273</name>
</gene>
<dbReference type="PANTHER" id="PTHR21064">
    <property type="entry name" value="AMINOGLYCOSIDE PHOSPHOTRANSFERASE DOMAIN-CONTAINING PROTEIN-RELATED"/>
    <property type="match status" value="1"/>
</dbReference>
<evidence type="ECO:0000313" key="10">
    <source>
        <dbReference type="EMBL" id="ACS85075.1"/>
    </source>
</evidence>
<dbReference type="Pfam" id="PF01636">
    <property type="entry name" value="APH"/>
    <property type="match status" value="1"/>
</dbReference>